<sequence>MISRFYLPQPWATMNTPFQLPDEIFRHAVTVLRLRVGEPFVIFDGAGQTAQAHLISIDKKSAQAQLNDIQTLSVESPLTITLAQCLSSADKMDWTIEKAVELGVSRIIPLFSARSQIKLSSERAIKKLEHWQRIVIAACAQTGRNVLPELTAPMSLNSFLGAEKNNEDLKLILHPRNAQPFKTLPQPQPQQSVTVLIGPEAGFDESELMNAQSAHFTPTLLGPRILRTESAGLATIAALQTLWGDF</sequence>
<evidence type="ECO:0000256" key="5">
    <source>
        <dbReference type="ARBA" id="ARBA00022490"/>
    </source>
</evidence>
<dbReference type="InterPro" id="IPR046887">
    <property type="entry name" value="RsmE_PUA-like"/>
</dbReference>
<dbReference type="InterPro" id="IPR006700">
    <property type="entry name" value="RsmE"/>
</dbReference>
<dbReference type="InterPro" id="IPR029026">
    <property type="entry name" value="tRNA_m1G_MTases_N"/>
</dbReference>
<dbReference type="AlphaFoldDB" id="A0A4V3DK77"/>
<dbReference type="SUPFAM" id="SSF88697">
    <property type="entry name" value="PUA domain-like"/>
    <property type="match status" value="1"/>
</dbReference>
<accession>A0A4V3DK77</accession>
<evidence type="ECO:0000256" key="1">
    <source>
        <dbReference type="ARBA" id="ARBA00004496"/>
    </source>
</evidence>
<dbReference type="Proteomes" id="UP000294480">
    <property type="component" value="Unassembled WGS sequence"/>
</dbReference>
<dbReference type="PANTHER" id="PTHR30027:SF3">
    <property type="entry name" value="16S RRNA (URACIL(1498)-N(3))-METHYLTRANSFERASE"/>
    <property type="match status" value="1"/>
</dbReference>
<dbReference type="RefSeq" id="WP_133618663.1">
    <property type="nucleotide sequence ID" value="NZ_SNZE01000001.1"/>
</dbReference>
<dbReference type="Gene3D" id="2.40.240.20">
    <property type="entry name" value="Hypothetical PUA domain-like, domain 1"/>
    <property type="match status" value="1"/>
</dbReference>
<dbReference type="PANTHER" id="PTHR30027">
    <property type="entry name" value="RIBOSOMAL RNA SMALL SUBUNIT METHYLTRANSFERASE E"/>
    <property type="match status" value="1"/>
</dbReference>
<keyword evidence="6 12" id="KW-0698">rRNA processing</keyword>
<dbReference type="EC" id="2.1.1.193" evidence="3 12"/>
<keyword evidence="9 12" id="KW-0949">S-adenosyl-L-methionine</keyword>
<evidence type="ECO:0000256" key="4">
    <source>
        <dbReference type="ARBA" id="ARBA00013673"/>
    </source>
</evidence>
<dbReference type="Pfam" id="PF04452">
    <property type="entry name" value="Methyltrans_RNA"/>
    <property type="match status" value="1"/>
</dbReference>
<comment type="catalytic activity">
    <reaction evidence="11 12">
        <text>uridine(1498) in 16S rRNA + S-adenosyl-L-methionine = N(3)-methyluridine(1498) in 16S rRNA + S-adenosyl-L-homocysteine + H(+)</text>
        <dbReference type="Rhea" id="RHEA:42920"/>
        <dbReference type="Rhea" id="RHEA-COMP:10283"/>
        <dbReference type="Rhea" id="RHEA-COMP:10284"/>
        <dbReference type="ChEBI" id="CHEBI:15378"/>
        <dbReference type="ChEBI" id="CHEBI:57856"/>
        <dbReference type="ChEBI" id="CHEBI:59789"/>
        <dbReference type="ChEBI" id="CHEBI:65315"/>
        <dbReference type="ChEBI" id="CHEBI:74502"/>
        <dbReference type="EC" id="2.1.1.193"/>
    </reaction>
</comment>
<dbReference type="NCBIfam" id="TIGR00046">
    <property type="entry name" value="RsmE family RNA methyltransferase"/>
    <property type="match status" value="1"/>
</dbReference>
<evidence type="ECO:0000256" key="10">
    <source>
        <dbReference type="ARBA" id="ARBA00025699"/>
    </source>
</evidence>
<dbReference type="EMBL" id="SNZE01000001">
    <property type="protein sequence ID" value="TDR32960.1"/>
    <property type="molecule type" value="Genomic_DNA"/>
</dbReference>
<dbReference type="Pfam" id="PF20260">
    <property type="entry name" value="PUA_4"/>
    <property type="match status" value="1"/>
</dbReference>
<evidence type="ECO:0000256" key="11">
    <source>
        <dbReference type="ARBA" id="ARBA00047944"/>
    </source>
</evidence>
<protein>
    <recommendedName>
        <fullName evidence="4 12">Ribosomal RNA small subunit methyltransferase E</fullName>
        <ecNumber evidence="3 12">2.1.1.193</ecNumber>
    </recommendedName>
</protein>
<dbReference type="Gene3D" id="3.40.1280.10">
    <property type="match status" value="1"/>
</dbReference>
<dbReference type="GO" id="GO:0070475">
    <property type="term" value="P:rRNA base methylation"/>
    <property type="evidence" value="ECO:0007669"/>
    <property type="project" value="TreeGrafter"/>
</dbReference>
<dbReference type="GO" id="GO:0005737">
    <property type="term" value="C:cytoplasm"/>
    <property type="evidence" value="ECO:0007669"/>
    <property type="project" value="UniProtKB-SubCell"/>
</dbReference>
<comment type="subcellular location">
    <subcellularLocation>
        <location evidence="1 12">Cytoplasm</location>
    </subcellularLocation>
</comment>
<feature type="domain" description="Ribosomal RNA small subunit methyltransferase E methyltransferase" evidence="13">
    <location>
        <begin position="75"/>
        <end position="240"/>
    </location>
</feature>
<comment type="caution">
    <text evidence="15">The sequence shown here is derived from an EMBL/GenBank/DDBJ whole genome shotgun (WGS) entry which is preliminary data.</text>
</comment>
<evidence type="ECO:0000256" key="9">
    <source>
        <dbReference type="ARBA" id="ARBA00022691"/>
    </source>
</evidence>
<evidence type="ECO:0000256" key="12">
    <source>
        <dbReference type="PIRNR" id="PIRNR015601"/>
    </source>
</evidence>
<evidence type="ECO:0000313" key="15">
    <source>
        <dbReference type="EMBL" id="TDR32960.1"/>
    </source>
</evidence>
<reference evidence="15 16" key="1">
    <citation type="submission" date="2019-03" db="EMBL/GenBank/DDBJ databases">
        <title>Genomic Encyclopedia of Type Strains, Phase IV (KMG-IV): sequencing the most valuable type-strain genomes for metagenomic binning, comparative biology and taxonomic classification.</title>
        <authorList>
            <person name="Goeker M."/>
        </authorList>
    </citation>
    <scope>NUCLEOTIDE SEQUENCE [LARGE SCALE GENOMIC DNA]</scope>
    <source>
        <strain evidence="15 16">DSM 102852</strain>
    </source>
</reference>
<evidence type="ECO:0000256" key="3">
    <source>
        <dbReference type="ARBA" id="ARBA00012328"/>
    </source>
</evidence>
<feature type="domain" description="Ribosomal RNA small subunit methyltransferase E PUA-like" evidence="14">
    <location>
        <begin position="20"/>
        <end position="66"/>
    </location>
</feature>
<dbReference type="NCBIfam" id="NF008692">
    <property type="entry name" value="PRK11713.1-5"/>
    <property type="match status" value="1"/>
</dbReference>
<comment type="function">
    <text evidence="10 12">Specifically methylates the N3 position of the uracil ring of uridine 1498 (m3U1498) in 16S rRNA. Acts on the fully assembled 30S ribosomal subunit.</text>
</comment>
<dbReference type="InterPro" id="IPR029028">
    <property type="entry name" value="Alpha/beta_knot_MTases"/>
</dbReference>
<dbReference type="GO" id="GO:0070042">
    <property type="term" value="F:rRNA (uridine-N3-)-methyltransferase activity"/>
    <property type="evidence" value="ECO:0007669"/>
    <property type="project" value="TreeGrafter"/>
</dbReference>
<evidence type="ECO:0000259" key="13">
    <source>
        <dbReference type="Pfam" id="PF04452"/>
    </source>
</evidence>
<name>A0A4V3DK77_9BURK</name>
<keyword evidence="16" id="KW-1185">Reference proteome</keyword>
<evidence type="ECO:0000256" key="6">
    <source>
        <dbReference type="ARBA" id="ARBA00022552"/>
    </source>
</evidence>
<keyword evidence="7 12" id="KW-0489">Methyltransferase</keyword>
<gene>
    <name evidence="15" type="ORF">DFR44_1019</name>
</gene>
<dbReference type="SUPFAM" id="SSF75217">
    <property type="entry name" value="alpha/beta knot"/>
    <property type="match status" value="1"/>
</dbReference>
<keyword evidence="8 12" id="KW-0808">Transferase</keyword>
<proteinExistence type="inferred from homology"/>
<evidence type="ECO:0000256" key="8">
    <source>
        <dbReference type="ARBA" id="ARBA00022679"/>
    </source>
</evidence>
<organism evidence="15 16">
    <name type="scientific">Hydromonas duriensis</name>
    <dbReference type="NCBI Taxonomy" id="1527608"/>
    <lineage>
        <taxon>Bacteria</taxon>
        <taxon>Pseudomonadati</taxon>
        <taxon>Pseudomonadota</taxon>
        <taxon>Betaproteobacteria</taxon>
        <taxon>Burkholderiales</taxon>
        <taxon>Burkholderiaceae</taxon>
        <taxon>Hydromonas</taxon>
    </lineage>
</organism>
<dbReference type="PIRSF" id="PIRSF015601">
    <property type="entry name" value="MTase_slr0722"/>
    <property type="match status" value="1"/>
</dbReference>
<evidence type="ECO:0000259" key="14">
    <source>
        <dbReference type="Pfam" id="PF20260"/>
    </source>
</evidence>
<keyword evidence="5 12" id="KW-0963">Cytoplasm</keyword>
<evidence type="ECO:0000313" key="16">
    <source>
        <dbReference type="Proteomes" id="UP000294480"/>
    </source>
</evidence>
<dbReference type="OrthoDB" id="9815641at2"/>
<evidence type="ECO:0000256" key="7">
    <source>
        <dbReference type="ARBA" id="ARBA00022603"/>
    </source>
</evidence>
<comment type="similarity">
    <text evidence="2 12">Belongs to the RNA methyltransferase RsmE family.</text>
</comment>
<dbReference type="CDD" id="cd18084">
    <property type="entry name" value="RsmE-like"/>
    <property type="match status" value="1"/>
</dbReference>
<evidence type="ECO:0000256" key="2">
    <source>
        <dbReference type="ARBA" id="ARBA00005528"/>
    </source>
</evidence>
<dbReference type="InterPro" id="IPR015947">
    <property type="entry name" value="PUA-like_sf"/>
</dbReference>
<dbReference type="InterPro" id="IPR046886">
    <property type="entry name" value="RsmE_MTase_dom"/>
</dbReference>